<dbReference type="Proteomes" id="UP000005540">
    <property type="component" value="Unassembled WGS sequence"/>
</dbReference>
<keyword evidence="7 10" id="KW-0573">Peptidoglycan synthesis</keyword>
<evidence type="ECO:0000256" key="2">
    <source>
        <dbReference type="ARBA" id="ARBA00022598"/>
    </source>
</evidence>
<evidence type="ECO:0000256" key="7">
    <source>
        <dbReference type="ARBA" id="ARBA00022984"/>
    </source>
</evidence>
<evidence type="ECO:0000313" key="16">
    <source>
        <dbReference type="Proteomes" id="UP000005540"/>
    </source>
</evidence>
<protein>
    <recommendedName>
        <fullName evidence="10 11">UDP-N-acetylmuramoyl-tripeptide--D-alanyl-D-alanine ligase</fullName>
        <ecNumber evidence="10 11">6.3.2.10</ecNumber>
    </recommendedName>
    <alternativeName>
        <fullName evidence="10">D-alanyl-D-alanine-adding enzyme</fullName>
    </alternativeName>
</protein>
<proteinExistence type="inferred from homology"/>
<keyword evidence="1 10" id="KW-0963">Cytoplasm</keyword>
<dbReference type="GO" id="GO:0009252">
    <property type="term" value="P:peptidoglycan biosynthetic process"/>
    <property type="evidence" value="ECO:0007669"/>
    <property type="project" value="UniProtKB-UniRule"/>
</dbReference>
<evidence type="ECO:0000256" key="3">
    <source>
        <dbReference type="ARBA" id="ARBA00022618"/>
    </source>
</evidence>
<keyword evidence="16" id="KW-1185">Reference proteome</keyword>
<evidence type="ECO:0000259" key="12">
    <source>
        <dbReference type="Pfam" id="PF01225"/>
    </source>
</evidence>
<dbReference type="InterPro" id="IPR005863">
    <property type="entry name" value="UDP-N-AcMur_synth"/>
</dbReference>
<dbReference type="Pfam" id="PF01225">
    <property type="entry name" value="Mur_ligase"/>
    <property type="match status" value="1"/>
</dbReference>
<dbReference type="RefSeq" id="WP_007545672.1">
    <property type="nucleotide sequence ID" value="NZ_ABZS01000015.1"/>
</dbReference>
<evidence type="ECO:0000256" key="6">
    <source>
        <dbReference type="ARBA" id="ARBA00022960"/>
    </source>
</evidence>
<feature type="domain" description="Mur ligase N-terminal catalytic" evidence="12">
    <location>
        <begin position="24"/>
        <end position="80"/>
    </location>
</feature>
<evidence type="ECO:0000256" key="4">
    <source>
        <dbReference type="ARBA" id="ARBA00022741"/>
    </source>
</evidence>
<dbReference type="Gene3D" id="3.40.1390.10">
    <property type="entry name" value="MurE/MurF, N-terminal domain"/>
    <property type="match status" value="1"/>
</dbReference>
<dbReference type="GO" id="GO:0005524">
    <property type="term" value="F:ATP binding"/>
    <property type="evidence" value="ECO:0007669"/>
    <property type="project" value="UniProtKB-UniRule"/>
</dbReference>
<dbReference type="Gene3D" id="3.90.190.20">
    <property type="entry name" value="Mur ligase, C-terminal domain"/>
    <property type="match status" value="1"/>
</dbReference>
<dbReference type="InterPro" id="IPR004101">
    <property type="entry name" value="Mur_ligase_C"/>
</dbReference>
<dbReference type="EMBL" id="ABZS01000015">
    <property type="protein sequence ID" value="EEP61223.1"/>
    <property type="molecule type" value="Genomic_DNA"/>
</dbReference>
<comment type="function">
    <text evidence="10 11">Involved in cell wall formation. Catalyzes the final step in the synthesis of UDP-N-acetylmuramoyl-pentapeptide, the precursor of murein.</text>
</comment>
<keyword evidence="9 10" id="KW-0961">Cell wall biogenesis/degradation</keyword>
<dbReference type="InterPro" id="IPR013221">
    <property type="entry name" value="Mur_ligase_cen"/>
</dbReference>
<dbReference type="GO" id="GO:0047480">
    <property type="term" value="F:UDP-N-acetylmuramoyl-tripeptide-D-alanyl-D-alanine ligase activity"/>
    <property type="evidence" value="ECO:0007669"/>
    <property type="project" value="UniProtKB-UniRule"/>
</dbReference>
<dbReference type="InterPro" id="IPR036565">
    <property type="entry name" value="Mur-like_cat_sf"/>
</dbReference>
<dbReference type="GO" id="GO:0051301">
    <property type="term" value="P:cell division"/>
    <property type="evidence" value="ECO:0007669"/>
    <property type="project" value="UniProtKB-KW"/>
</dbReference>
<dbReference type="GO" id="GO:0008766">
    <property type="term" value="F:UDP-N-acetylmuramoylalanyl-D-glutamyl-2,6-diaminopimelate-D-alanyl-D-alanine ligase activity"/>
    <property type="evidence" value="ECO:0007669"/>
    <property type="project" value="RHEA"/>
</dbReference>
<evidence type="ECO:0000256" key="5">
    <source>
        <dbReference type="ARBA" id="ARBA00022840"/>
    </source>
</evidence>
<dbReference type="UniPathway" id="UPA00219"/>
<dbReference type="InterPro" id="IPR051046">
    <property type="entry name" value="MurCDEF_CellWall_CoF430Synth"/>
</dbReference>
<dbReference type="PANTHER" id="PTHR43024">
    <property type="entry name" value="UDP-N-ACETYLMURAMOYL-TRIPEPTIDE--D-ALANYL-D-ALANINE LIGASE"/>
    <property type="match status" value="1"/>
</dbReference>
<dbReference type="Pfam" id="PF08245">
    <property type="entry name" value="Mur_ligase_M"/>
    <property type="match status" value="1"/>
</dbReference>
<keyword evidence="4 10" id="KW-0547">Nucleotide-binding</keyword>
<dbReference type="Gene3D" id="3.40.1190.10">
    <property type="entry name" value="Mur-like, catalytic domain"/>
    <property type="match status" value="1"/>
</dbReference>
<keyword evidence="2 10" id="KW-0436">Ligase</keyword>
<dbReference type="GO" id="GO:0005737">
    <property type="term" value="C:cytoplasm"/>
    <property type="evidence" value="ECO:0007669"/>
    <property type="project" value="UniProtKB-SubCell"/>
</dbReference>
<keyword evidence="5 10" id="KW-0067">ATP-binding</keyword>
<comment type="subcellular location">
    <subcellularLocation>
        <location evidence="10 11">Cytoplasm</location>
    </subcellularLocation>
</comment>
<evidence type="ECO:0000256" key="10">
    <source>
        <dbReference type="HAMAP-Rule" id="MF_02019"/>
    </source>
</evidence>
<dbReference type="SUPFAM" id="SSF63418">
    <property type="entry name" value="MurE/MurF N-terminal domain"/>
    <property type="match status" value="1"/>
</dbReference>
<dbReference type="SUPFAM" id="SSF53244">
    <property type="entry name" value="MurD-like peptide ligases, peptide-binding domain"/>
    <property type="match status" value="1"/>
</dbReference>
<comment type="similarity">
    <text evidence="10">Belongs to the MurCDEF family. MurF subfamily.</text>
</comment>
<keyword evidence="8 10" id="KW-0131">Cell cycle</keyword>
<dbReference type="InterPro" id="IPR036615">
    <property type="entry name" value="Mur_ligase_C_dom_sf"/>
</dbReference>
<accession>C4FI70</accession>
<name>C4FI70_9AQUI</name>
<organism evidence="15 16">
    <name type="scientific">Sulfurihydrogenibium yellowstonense SS-5</name>
    <dbReference type="NCBI Taxonomy" id="432331"/>
    <lineage>
        <taxon>Bacteria</taxon>
        <taxon>Pseudomonadati</taxon>
        <taxon>Aquificota</taxon>
        <taxon>Aquificia</taxon>
        <taxon>Aquificales</taxon>
        <taxon>Hydrogenothermaceae</taxon>
        <taxon>Sulfurihydrogenibium</taxon>
    </lineage>
</organism>
<dbReference type="Pfam" id="PF02875">
    <property type="entry name" value="Mur_ligase_C"/>
    <property type="match status" value="1"/>
</dbReference>
<dbReference type="PANTHER" id="PTHR43024:SF1">
    <property type="entry name" value="UDP-N-ACETYLMURAMOYL-TRIPEPTIDE--D-ALANYL-D-ALANINE LIGASE"/>
    <property type="match status" value="1"/>
</dbReference>
<sequence length="436" mass="48865">MDLVQLKKIVNGEFLNLVKNKKINRFEIDSRRVKEGDFFIPLKGQNADGHQYIEDAIEKGAVGYFSEKPLNFKNGILVKDTYQALVEVGKHKRNQVRVVIGITGTSGKTSTKELMNFVLSNLASTYATQGNYNNEIGVPLTLANIPESTDFAIIEMGAGKVGDIDYLGKIVNQDISVLVSVGHGHVEKFGSFENVIKGKGEIFNCGNYSVLPSELKKFYNPKNPITYGEDGDIEIKDIKIVKDGTVGIIKYKNDKIELKIPVYNIGVFKNIGAVAGVLYHLGYDPIKNLEVLKDFKSSSQRGEIIKIGNFTIIDDSYNANPLSVKNAIEILNSMEGFKIFVLGDMLELGEYSQELHREVGKLLNASYIDYIMLYGNETKYVFEEIDDKSRVKHFDNKDDIAEDILKFSDFQPVVLVKGSRGMKMEDVILKLRVMLK</sequence>
<dbReference type="OrthoDB" id="9801978at2"/>
<evidence type="ECO:0000256" key="11">
    <source>
        <dbReference type="RuleBase" id="RU004136"/>
    </source>
</evidence>
<comment type="pathway">
    <text evidence="10 11">Cell wall biogenesis; peptidoglycan biosynthesis.</text>
</comment>
<evidence type="ECO:0000256" key="9">
    <source>
        <dbReference type="ARBA" id="ARBA00023316"/>
    </source>
</evidence>
<feature type="domain" description="Mur ligase central" evidence="14">
    <location>
        <begin position="102"/>
        <end position="277"/>
    </location>
</feature>
<dbReference type="GO" id="GO:0071555">
    <property type="term" value="P:cell wall organization"/>
    <property type="evidence" value="ECO:0007669"/>
    <property type="project" value="UniProtKB-KW"/>
</dbReference>
<comment type="caution">
    <text evidence="15">The sequence shown here is derived from an EMBL/GenBank/DDBJ whole genome shotgun (WGS) entry which is preliminary data.</text>
</comment>
<dbReference type="GO" id="GO:0008360">
    <property type="term" value="P:regulation of cell shape"/>
    <property type="evidence" value="ECO:0007669"/>
    <property type="project" value="UniProtKB-KW"/>
</dbReference>
<dbReference type="InterPro" id="IPR000713">
    <property type="entry name" value="Mur_ligase_N"/>
</dbReference>
<evidence type="ECO:0000259" key="13">
    <source>
        <dbReference type="Pfam" id="PF02875"/>
    </source>
</evidence>
<comment type="catalytic activity">
    <reaction evidence="10 11">
        <text>D-alanyl-D-alanine + UDP-N-acetyl-alpha-D-muramoyl-L-alanyl-gamma-D-glutamyl-meso-2,6-diaminopimelate + ATP = UDP-N-acetyl-alpha-D-muramoyl-L-alanyl-gamma-D-glutamyl-meso-2,6-diaminopimeloyl-D-alanyl-D-alanine + ADP + phosphate + H(+)</text>
        <dbReference type="Rhea" id="RHEA:28374"/>
        <dbReference type="ChEBI" id="CHEBI:15378"/>
        <dbReference type="ChEBI" id="CHEBI:30616"/>
        <dbReference type="ChEBI" id="CHEBI:43474"/>
        <dbReference type="ChEBI" id="CHEBI:57822"/>
        <dbReference type="ChEBI" id="CHEBI:61386"/>
        <dbReference type="ChEBI" id="CHEBI:83905"/>
        <dbReference type="ChEBI" id="CHEBI:456216"/>
        <dbReference type="EC" id="6.3.2.10"/>
    </reaction>
</comment>
<evidence type="ECO:0000256" key="8">
    <source>
        <dbReference type="ARBA" id="ARBA00023306"/>
    </source>
</evidence>
<evidence type="ECO:0000259" key="14">
    <source>
        <dbReference type="Pfam" id="PF08245"/>
    </source>
</evidence>
<dbReference type="HAMAP" id="MF_02019">
    <property type="entry name" value="MurF"/>
    <property type="match status" value="1"/>
</dbReference>
<feature type="domain" description="Mur ligase C-terminal" evidence="13">
    <location>
        <begin position="301"/>
        <end position="420"/>
    </location>
</feature>
<dbReference type="NCBIfam" id="TIGR01143">
    <property type="entry name" value="murF"/>
    <property type="match status" value="1"/>
</dbReference>
<keyword evidence="3 10" id="KW-0132">Cell division</keyword>
<dbReference type="EC" id="6.3.2.10" evidence="10 11"/>
<dbReference type="AlphaFoldDB" id="C4FI70"/>
<dbReference type="InterPro" id="IPR035911">
    <property type="entry name" value="MurE/MurF_N"/>
</dbReference>
<reference evidence="15 16" key="1">
    <citation type="submission" date="2009-04" db="EMBL/GenBank/DDBJ databases">
        <authorList>
            <person name="Reysenbach A.-L."/>
            <person name="Heidelberg J.F."/>
            <person name="Nelson W.C."/>
        </authorList>
    </citation>
    <scope>NUCLEOTIDE SEQUENCE [LARGE SCALE GENOMIC DNA]</scope>
    <source>
        <strain evidence="15 16">SS-5</strain>
    </source>
</reference>
<gene>
    <name evidence="10" type="primary">murF</name>
    <name evidence="15" type="ORF">SULYE_0254</name>
</gene>
<dbReference type="SUPFAM" id="SSF53623">
    <property type="entry name" value="MurD-like peptide ligases, catalytic domain"/>
    <property type="match status" value="1"/>
</dbReference>
<evidence type="ECO:0000256" key="1">
    <source>
        <dbReference type="ARBA" id="ARBA00022490"/>
    </source>
</evidence>
<feature type="binding site" evidence="10">
    <location>
        <begin position="104"/>
        <end position="110"/>
    </location>
    <ligand>
        <name>ATP</name>
        <dbReference type="ChEBI" id="CHEBI:30616"/>
    </ligand>
</feature>
<keyword evidence="6 10" id="KW-0133">Cell shape</keyword>
<evidence type="ECO:0000313" key="15">
    <source>
        <dbReference type="EMBL" id="EEP61223.1"/>
    </source>
</evidence>